<evidence type="ECO:0000313" key="2">
    <source>
        <dbReference type="Proteomes" id="UP000198393"/>
    </source>
</evidence>
<evidence type="ECO:0000313" key="1">
    <source>
        <dbReference type="EMBL" id="SNT36586.1"/>
    </source>
</evidence>
<dbReference type="Proteomes" id="UP000198393">
    <property type="component" value="Unassembled WGS sequence"/>
</dbReference>
<dbReference type="AlphaFoldDB" id="A0A239M1I1"/>
<protein>
    <submittedName>
        <fullName evidence="1">Outer membrane protein beta-barrel domain-containing protein</fullName>
    </submittedName>
</protein>
<gene>
    <name evidence="1" type="ORF">SAMN05421640_3578</name>
</gene>
<reference evidence="1 2" key="1">
    <citation type="submission" date="2017-06" db="EMBL/GenBank/DDBJ databases">
        <authorList>
            <person name="Kim H.J."/>
            <person name="Triplett B.A."/>
        </authorList>
    </citation>
    <scope>NUCLEOTIDE SEQUENCE [LARGE SCALE GENOMIC DNA]</scope>
    <source>
        <strain evidence="1 2">DSM 19307</strain>
    </source>
</reference>
<accession>A0A239M1I1</accession>
<dbReference type="EMBL" id="FZPD01000006">
    <property type="protein sequence ID" value="SNT36586.1"/>
    <property type="molecule type" value="Genomic_DNA"/>
</dbReference>
<name>A0A239M1I1_EKHLU</name>
<keyword evidence="2" id="KW-1185">Reference proteome</keyword>
<sequence>MRVVWLICTLCLVHTGVAQKTYVGVKAGGHVSTAFIEHTIFNLNHNSTFLPGTNGGIFIKYLPKAGNSFLNSGIQVGANYVQKGWKQTFFTDEPNYKARMNYLEIPLEGIGYFGGENKYFISAGFYAEFLMSYSLDPEPDSENRGGADFYTYEKDRDREFGYGGRIGGGLFRDLSIGTFQLEGFFSYSFSNFIDAGDLTTETPDLSNHWMVGFTVGYMISLNKKETE</sequence>
<organism evidence="1 2">
    <name type="scientific">Ekhidna lutea</name>
    <dbReference type="NCBI Taxonomy" id="447679"/>
    <lineage>
        <taxon>Bacteria</taxon>
        <taxon>Pseudomonadati</taxon>
        <taxon>Bacteroidota</taxon>
        <taxon>Cytophagia</taxon>
        <taxon>Cytophagales</taxon>
        <taxon>Reichenbachiellaceae</taxon>
        <taxon>Ekhidna</taxon>
    </lineage>
</organism>
<dbReference type="RefSeq" id="WP_089358245.1">
    <property type="nucleotide sequence ID" value="NZ_FZPD01000006.1"/>
</dbReference>
<proteinExistence type="predicted"/>
<dbReference type="OrthoDB" id="1121752at2"/>